<feature type="compositionally biased region" description="Polar residues" evidence="1">
    <location>
        <begin position="55"/>
        <end position="65"/>
    </location>
</feature>
<evidence type="ECO:0000256" key="1">
    <source>
        <dbReference type="SAM" id="MobiDB-lite"/>
    </source>
</evidence>
<name>S4P889_9NEOP</name>
<dbReference type="AlphaFoldDB" id="S4P889"/>
<dbReference type="EMBL" id="GAIX01006051">
    <property type="protein sequence ID" value="JAA86509.1"/>
    <property type="molecule type" value="Transcribed_RNA"/>
</dbReference>
<reference evidence="2" key="1">
    <citation type="journal article" date="2013" name="BMC Genomics">
        <title>Unscrambling butterfly oogenesis.</title>
        <authorList>
            <person name="Carter J.M."/>
            <person name="Baker S.C."/>
            <person name="Pink R."/>
            <person name="Carter D.R."/>
            <person name="Collins A."/>
            <person name="Tomlin J."/>
            <person name="Gibbs M."/>
            <person name="Breuker C.J."/>
        </authorList>
    </citation>
    <scope>NUCLEOTIDE SEQUENCE</scope>
    <source>
        <tissue evidence="2">Ovary</tissue>
    </source>
</reference>
<accession>S4P889</accession>
<feature type="region of interest" description="Disordered" evidence="1">
    <location>
        <begin position="55"/>
        <end position="96"/>
    </location>
</feature>
<proteinExistence type="predicted"/>
<protein>
    <submittedName>
        <fullName evidence="2">Uncharacterized protein</fullName>
    </submittedName>
</protein>
<sequence length="172" mass="19588">MSDKTTYEQDESTVLSADRTSDGEFFIDDYSHLRLSYYQYRDDITLDVSDSYQDSAYSTNASTNKSFRDATNSTNTNSTNAKSTTTNSTSVGPKHLQEEERRKLREFYISQIPDLPHPSYTAASIIASASHRMDPTNRFVYNKKIEQGTKMEDDMTSFTPGRRSTLKPNTKL</sequence>
<feature type="region of interest" description="Disordered" evidence="1">
    <location>
        <begin position="151"/>
        <end position="172"/>
    </location>
</feature>
<organism evidence="2">
    <name type="scientific">Pararge aegeria</name>
    <name type="common">speckled wood butterfly</name>
    <dbReference type="NCBI Taxonomy" id="116150"/>
    <lineage>
        <taxon>Eukaryota</taxon>
        <taxon>Metazoa</taxon>
        <taxon>Ecdysozoa</taxon>
        <taxon>Arthropoda</taxon>
        <taxon>Hexapoda</taxon>
        <taxon>Insecta</taxon>
        <taxon>Pterygota</taxon>
        <taxon>Neoptera</taxon>
        <taxon>Endopterygota</taxon>
        <taxon>Lepidoptera</taxon>
        <taxon>Glossata</taxon>
        <taxon>Ditrysia</taxon>
        <taxon>Papilionoidea</taxon>
        <taxon>Nymphalidae</taxon>
        <taxon>Satyrinae</taxon>
        <taxon>Satyrini</taxon>
        <taxon>Parargina</taxon>
        <taxon>Pararge</taxon>
    </lineage>
</organism>
<reference evidence="2" key="2">
    <citation type="submission" date="2013-05" db="EMBL/GenBank/DDBJ databases">
        <authorList>
            <person name="Carter J.-M."/>
            <person name="Baker S.C."/>
            <person name="Pink R."/>
            <person name="Carter D.R.F."/>
            <person name="Collins A."/>
            <person name="Tomlin J."/>
            <person name="Gibbs M."/>
            <person name="Breuker C.J."/>
        </authorList>
    </citation>
    <scope>NUCLEOTIDE SEQUENCE</scope>
    <source>
        <tissue evidence="2">Ovary</tissue>
    </source>
</reference>
<feature type="compositionally biased region" description="Low complexity" evidence="1">
    <location>
        <begin position="71"/>
        <end position="90"/>
    </location>
</feature>
<evidence type="ECO:0000313" key="2">
    <source>
        <dbReference type="EMBL" id="JAA86509.1"/>
    </source>
</evidence>